<keyword evidence="8" id="KW-1003">Cell membrane</keyword>
<dbReference type="NCBIfam" id="NF003349">
    <property type="entry name" value="PRK04375.1-2"/>
    <property type="match status" value="1"/>
</dbReference>
<dbReference type="EMBL" id="FTNK01000003">
    <property type="protein sequence ID" value="SIQ62257.1"/>
    <property type="molecule type" value="Genomic_DNA"/>
</dbReference>
<keyword evidence="2 8" id="KW-0808">Transferase</keyword>
<gene>
    <name evidence="8" type="primary">ctaB</name>
    <name evidence="9" type="ORF">SAMN05421578_10348</name>
</gene>
<dbReference type="InterPro" id="IPR000537">
    <property type="entry name" value="UbiA_prenyltransferase"/>
</dbReference>
<dbReference type="InterPro" id="IPR006369">
    <property type="entry name" value="Protohaem_IX_farnesylTrfase"/>
</dbReference>
<dbReference type="PROSITE" id="PS00943">
    <property type="entry name" value="UBIA"/>
    <property type="match status" value="1"/>
</dbReference>
<evidence type="ECO:0000313" key="10">
    <source>
        <dbReference type="Proteomes" id="UP000186666"/>
    </source>
</evidence>
<feature type="transmembrane region" description="Helical" evidence="8">
    <location>
        <begin position="173"/>
        <end position="193"/>
    </location>
</feature>
<comment type="pathway">
    <text evidence="8">Porphyrin-containing compound metabolism; heme O biosynthesis; heme O from protoheme: step 1/1.</text>
</comment>
<evidence type="ECO:0000256" key="8">
    <source>
        <dbReference type="HAMAP-Rule" id="MF_00154"/>
    </source>
</evidence>
<protein>
    <recommendedName>
        <fullName evidence="8">Protoheme IX farnesyltransferase</fullName>
        <ecNumber evidence="8">2.5.1.141</ecNumber>
    </recommendedName>
    <alternativeName>
        <fullName evidence="8">Heme B farnesyltransferase</fullName>
    </alternativeName>
    <alternativeName>
        <fullName evidence="8">Heme O synthase</fullName>
    </alternativeName>
</protein>
<dbReference type="InterPro" id="IPR030470">
    <property type="entry name" value="UbiA_prenylTrfase_CS"/>
</dbReference>
<dbReference type="PANTHER" id="PTHR43448">
    <property type="entry name" value="PROTOHEME IX FARNESYLTRANSFERASE, MITOCHONDRIAL"/>
    <property type="match status" value="1"/>
</dbReference>
<feature type="transmembrane region" description="Helical" evidence="8">
    <location>
        <begin position="120"/>
        <end position="140"/>
    </location>
</feature>
<keyword evidence="6 8" id="KW-0472">Membrane</keyword>
<dbReference type="Proteomes" id="UP000186666">
    <property type="component" value="Unassembled WGS sequence"/>
</dbReference>
<evidence type="ECO:0000313" key="9">
    <source>
        <dbReference type="EMBL" id="SIQ62257.1"/>
    </source>
</evidence>
<feature type="transmembrane region" description="Helical" evidence="8">
    <location>
        <begin position="199"/>
        <end position="219"/>
    </location>
</feature>
<accession>A0ABY1JQS3</accession>
<sequence>MFSLTQKRGGALGVENHMSYQVSSDSAAVSENKKPSNESGTWRDFINITKPGIVRSSFMSAFAGYWVASQWDFQIGKMILTLLGTVLILASSCVFNNYFDRELDLKMTRTRERALPTGRLKPGVVLWYAIILGVVGLTILFSFSGILAGLFGIVGMLVYVVIYTLWLKRSSTWSTSVGAISGAVPPLVGYVAVTGEVDMGAVLLFALLFLWQPPHFWALGIRRVEEYRAAGYPLLPVVKGIKRTKIQMIPYLIALIPVPILMYVYGYAGIYYMIISLVLSIVWLYLSLQGFKAKNDEVWAKKVFLFSINYLTLSLIVLIINTTH</sequence>
<dbReference type="NCBIfam" id="TIGR01473">
    <property type="entry name" value="cyoE_ctaB"/>
    <property type="match status" value="1"/>
</dbReference>
<comment type="miscellaneous">
    <text evidence="8">Carbon 2 of the heme B porphyrin ring is defined according to the Fischer nomenclature.</text>
</comment>
<evidence type="ECO:0000256" key="5">
    <source>
        <dbReference type="ARBA" id="ARBA00023133"/>
    </source>
</evidence>
<evidence type="ECO:0000256" key="4">
    <source>
        <dbReference type="ARBA" id="ARBA00022989"/>
    </source>
</evidence>
<feature type="transmembrane region" description="Helical" evidence="8">
    <location>
        <begin position="303"/>
        <end position="320"/>
    </location>
</feature>
<name>A0ABY1JQS3_9BACL</name>
<dbReference type="Pfam" id="PF01040">
    <property type="entry name" value="UbiA"/>
    <property type="match status" value="1"/>
</dbReference>
<dbReference type="InterPro" id="IPR044878">
    <property type="entry name" value="UbiA_sf"/>
</dbReference>
<evidence type="ECO:0000256" key="7">
    <source>
        <dbReference type="ARBA" id="ARBA00047690"/>
    </source>
</evidence>
<comment type="subunit">
    <text evidence="8">Interacts with CtaA.</text>
</comment>
<feature type="transmembrane region" description="Helical" evidence="8">
    <location>
        <begin position="75"/>
        <end position="99"/>
    </location>
</feature>
<evidence type="ECO:0000256" key="1">
    <source>
        <dbReference type="ARBA" id="ARBA00004141"/>
    </source>
</evidence>
<reference evidence="9 10" key="1">
    <citation type="submission" date="2017-01" db="EMBL/GenBank/DDBJ databases">
        <authorList>
            <person name="Varghese N."/>
            <person name="Submissions S."/>
        </authorList>
    </citation>
    <scope>NUCLEOTIDE SEQUENCE [LARGE SCALE GENOMIC DNA]</scope>
    <source>
        <strain evidence="9 10">ATCC 23464</strain>
    </source>
</reference>
<dbReference type="CDD" id="cd13957">
    <property type="entry name" value="PT_UbiA_Cox10"/>
    <property type="match status" value="1"/>
</dbReference>
<evidence type="ECO:0000256" key="2">
    <source>
        <dbReference type="ARBA" id="ARBA00022679"/>
    </source>
</evidence>
<feature type="transmembrane region" description="Helical" evidence="8">
    <location>
        <begin position="146"/>
        <end position="166"/>
    </location>
</feature>
<comment type="subcellular location">
    <subcellularLocation>
        <location evidence="8">Cell membrane</location>
        <topology evidence="8">Multi-pass membrane protein</topology>
    </subcellularLocation>
    <subcellularLocation>
        <location evidence="1">Membrane</location>
        <topology evidence="1">Multi-pass membrane protein</topology>
    </subcellularLocation>
</comment>
<organism evidence="9 10">
    <name type="scientific">Paenibacillus macquariensis</name>
    <dbReference type="NCBI Taxonomy" id="948756"/>
    <lineage>
        <taxon>Bacteria</taxon>
        <taxon>Bacillati</taxon>
        <taxon>Bacillota</taxon>
        <taxon>Bacilli</taxon>
        <taxon>Bacillales</taxon>
        <taxon>Paenibacillaceae</taxon>
        <taxon>Paenibacillus</taxon>
    </lineage>
</organism>
<comment type="function">
    <text evidence="8">Converts heme B (protoheme IX) to heme O by substitution of the vinyl group on carbon 2 of heme B porphyrin ring with a hydroxyethyl farnesyl side group.</text>
</comment>
<dbReference type="NCBIfam" id="NF003348">
    <property type="entry name" value="PRK04375.1-1"/>
    <property type="match status" value="1"/>
</dbReference>
<feature type="transmembrane region" description="Helical" evidence="8">
    <location>
        <begin position="52"/>
        <end position="69"/>
    </location>
</feature>
<comment type="caution">
    <text evidence="9">The sequence shown here is derived from an EMBL/GenBank/DDBJ whole genome shotgun (WGS) entry which is preliminary data.</text>
</comment>
<keyword evidence="3 8" id="KW-0812">Transmembrane</keyword>
<comment type="similarity">
    <text evidence="8">Belongs to the UbiA prenyltransferase family. Protoheme IX farnesyltransferase subfamily.</text>
</comment>
<dbReference type="HAMAP" id="MF_00154">
    <property type="entry name" value="CyoE_CtaB"/>
    <property type="match status" value="1"/>
</dbReference>
<comment type="catalytic activity">
    <reaction evidence="7 8">
        <text>heme b + (2E,6E)-farnesyl diphosphate + H2O = Fe(II)-heme o + diphosphate</text>
        <dbReference type="Rhea" id="RHEA:28070"/>
        <dbReference type="ChEBI" id="CHEBI:15377"/>
        <dbReference type="ChEBI" id="CHEBI:33019"/>
        <dbReference type="ChEBI" id="CHEBI:60344"/>
        <dbReference type="ChEBI" id="CHEBI:60530"/>
        <dbReference type="ChEBI" id="CHEBI:175763"/>
        <dbReference type="EC" id="2.5.1.141"/>
    </reaction>
</comment>
<feature type="transmembrane region" description="Helical" evidence="8">
    <location>
        <begin position="271"/>
        <end position="291"/>
    </location>
</feature>
<keyword evidence="4 8" id="KW-1133">Transmembrane helix</keyword>
<feature type="transmembrane region" description="Helical" evidence="8">
    <location>
        <begin position="248"/>
        <end position="265"/>
    </location>
</feature>
<proteinExistence type="inferred from homology"/>
<keyword evidence="10" id="KW-1185">Reference proteome</keyword>
<evidence type="ECO:0000256" key="6">
    <source>
        <dbReference type="ARBA" id="ARBA00023136"/>
    </source>
</evidence>
<dbReference type="Gene3D" id="1.10.357.140">
    <property type="entry name" value="UbiA prenyltransferase"/>
    <property type="match status" value="1"/>
</dbReference>
<dbReference type="EC" id="2.5.1.141" evidence="8"/>
<evidence type="ECO:0000256" key="3">
    <source>
        <dbReference type="ARBA" id="ARBA00022692"/>
    </source>
</evidence>
<keyword evidence="5 8" id="KW-0350">Heme biosynthesis</keyword>
<dbReference type="PANTHER" id="PTHR43448:SF2">
    <property type="entry name" value="PROTOHEME IX FARNESYLTRANSFERASE, MITOCHONDRIAL"/>
    <property type="match status" value="1"/>
</dbReference>